<feature type="compositionally biased region" description="Polar residues" evidence="1">
    <location>
        <begin position="324"/>
        <end position="337"/>
    </location>
</feature>
<accession>A0A087TXV0</accession>
<proteinExistence type="predicted"/>
<feature type="region of interest" description="Disordered" evidence="1">
    <location>
        <begin position="245"/>
        <end position="361"/>
    </location>
</feature>
<feature type="compositionally biased region" description="Low complexity" evidence="1">
    <location>
        <begin position="250"/>
        <end position="262"/>
    </location>
</feature>
<reference evidence="2 3" key="1">
    <citation type="submission" date="2013-11" db="EMBL/GenBank/DDBJ databases">
        <title>Genome sequencing of Stegodyphus mimosarum.</title>
        <authorList>
            <person name="Bechsgaard J."/>
        </authorList>
    </citation>
    <scope>NUCLEOTIDE SEQUENCE [LARGE SCALE GENOMIC DNA]</scope>
</reference>
<sequence>MSTNAENYDTIDDHRENSDDDDSWGSDFDDASVNINHSREIEDNIINEDLEAQLNQVLSLSSGSNTSLPESSSAPAAESTYSNVNVAGNALSVFSYTRSNDISAVSSNRFINKYPGNQRTPELSTTPVQERMAVATSSNNLAVSNEATQRISPASKNNIRAGCSDNKQNLNQNSELNGGNKAPGKLKADAFAFLKNIPSKRSANDDMAQDKGRKHLVATAFVHAIKLEQQNLSRNSAINVSDEKYEWETPIPSAPRSSSLSSDTDEEDLRINPQSFHNRSESNNLRSTGNMPTFTNVKPEVSKPPLPSRPPPIFALGKRAKANASVTSDKPQLQISAGRSKKPAPAEVSSSLQTGHQSTSVGKLTAVVKEKSLESRLQESFRPVPLTAPALYPIIDESSSSNENAATTSPEISVAPPLPKTKPRPSLHMHLSKDENLSQSSVQCTPAVKSHFGNLHERNKQHNSFETEQNKTEVEINVPKFRRSMGSMDILLEAKQPYSSSTIIQAADMEQKPKPLKPISPIDDENWPNYLSRPQLPQKLKQTHRSLSCSSLVQSFKEMSLPKRNQPEKVKTPFEPPKPRITEAPKPTQRTSKEVILKVMLWN</sequence>
<feature type="compositionally biased region" description="Acidic residues" evidence="1">
    <location>
        <begin position="18"/>
        <end position="30"/>
    </location>
</feature>
<name>A0A087TXV0_STEMI</name>
<feature type="region of interest" description="Disordered" evidence="1">
    <location>
        <begin position="1"/>
        <end position="31"/>
    </location>
</feature>
<organism evidence="2 3">
    <name type="scientific">Stegodyphus mimosarum</name>
    <name type="common">African social velvet spider</name>
    <dbReference type="NCBI Taxonomy" id="407821"/>
    <lineage>
        <taxon>Eukaryota</taxon>
        <taxon>Metazoa</taxon>
        <taxon>Ecdysozoa</taxon>
        <taxon>Arthropoda</taxon>
        <taxon>Chelicerata</taxon>
        <taxon>Arachnida</taxon>
        <taxon>Araneae</taxon>
        <taxon>Araneomorphae</taxon>
        <taxon>Entelegynae</taxon>
        <taxon>Eresoidea</taxon>
        <taxon>Eresidae</taxon>
        <taxon>Stegodyphus</taxon>
    </lineage>
</organism>
<feature type="compositionally biased region" description="Basic and acidic residues" evidence="1">
    <location>
        <begin position="565"/>
        <end position="583"/>
    </location>
</feature>
<dbReference type="EMBL" id="KK117249">
    <property type="protein sequence ID" value="KFM69939.1"/>
    <property type="molecule type" value="Genomic_DNA"/>
</dbReference>
<feature type="region of interest" description="Disordered" evidence="1">
    <location>
        <begin position="399"/>
        <end position="426"/>
    </location>
</feature>
<feature type="compositionally biased region" description="Low complexity" evidence="1">
    <location>
        <begin position="399"/>
        <end position="409"/>
    </location>
</feature>
<evidence type="ECO:0000313" key="2">
    <source>
        <dbReference type="EMBL" id="KFM69939.1"/>
    </source>
</evidence>
<feature type="compositionally biased region" description="Polar residues" evidence="1">
    <location>
        <begin position="348"/>
        <end position="361"/>
    </location>
</feature>
<keyword evidence="3" id="KW-1185">Reference proteome</keyword>
<dbReference type="Proteomes" id="UP000054359">
    <property type="component" value="Unassembled WGS sequence"/>
</dbReference>
<protein>
    <submittedName>
        <fullName evidence="2">Uncharacterized protein</fullName>
    </submittedName>
</protein>
<feature type="compositionally biased region" description="Pro residues" evidence="1">
    <location>
        <begin position="302"/>
        <end position="313"/>
    </location>
</feature>
<gene>
    <name evidence="2" type="ORF">X975_26179</name>
</gene>
<evidence type="ECO:0000313" key="3">
    <source>
        <dbReference type="Proteomes" id="UP000054359"/>
    </source>
</evidence>
<feature type="non-terminal residue" evidence="2">
    <location>
        <position position="603"/>
    </location>
</feature>
<evidence type="ECO:0000256" key="1">
    <source>
        <dbReference type="SAM" id="MobiDB-lite"/>
    </source>
</evidence>
<feature type="compositionally biased region" description="Polar residues" evidence="1">
    <location>
        <begin position="272"/>
        <end position="296"/>
    </location>
</feature>
<feature type="region of interest" description="Disordered" evidence="1">
    <location>
        <begin position="557"/>
        <end position="592"/>
    </location>
</feature>
<dbReference type="AlphaFoldDB" id="A0A087TXV0"/>